<comment type="subcellular location">
    <subcellularLocation>
        <location evidence="1">Membrane</location>
        <topology evidence="1">Multi-pass membrane protein</topology>
    </subcellularLocation>
</comment>
<dbReference type="PROSITE" id="PS50929">
    <property type="entry name" value="ABC_TM1F"/>
    <property type="match status" value="1"/>
</dbReference>
<evidence type="ECO:0000256" key="12">
    <source>
        <dbReference type="ARBA" id="ARBA00023180"/>
    </source>
</evidence>
<dbReference type="PANTHER" id="PTHR24221:SF503">
    <property type="entry name" value="MITOCHONDRIAL POTASSIUM CHANNEL ATP-BINDING SUBUNIT"/>
    <property type="match status" value="1"/>
</dbReference>
<protein>
    <recommendedName>
        <fullName evidence="3">ABC-type xenobiotic transporter</fullName>
        <ecNumber evidence="3">7.6.2.2</ecNumber>
    </recommendedName>
</protein>
<reference evidence="17" key="2">
    <citation type="submission" date="2023-05" db="EMBL/GenBank/DDBJ databases">
        <authorList>
            <person name="Fouks B."/>
        </authorList>
    </citation>
    <scope>NUCLEOTIDE SEQUENCE</scope>
    <source>
        <strain evidence="17">Stay&amp;Tobe</strain>
        <tissue evidence="17">Testes</tissue>
    </source>
</reference>
<dbReference type="GO" id="GO:0008559">
    <property type="term" value="F:ABC-type xenobiotic transporter activity"/>
    <property type="evidence" value="ECO:0007669"/>
    <property type="project" value="UniProtKB-EC"/>
</dbReference>
<evidence type="ECO:0000256" key="4">
    <source>
        <dbReference type="ARBA" id="ARBA00022448"/>
    </source>
</evidence>
<evidence type="ECO:0000259" key="16">
    <source>
        <dbReference type="PROSITE" id="PS50929"/>
    </source>
</evidence>
<dbReference type="Gene3D" id="3.40.50.300">
    <property type="entry name" value="P-loop containing nucleotide triphosphate hydrolases"/>
    <property type="match status" value="1"/>
</dbReference>
<keyword evidence="10 14" id="KW-1133">Transmembrane helix</keyword>
<dbReference type="GO" id="GO:0017085">
    <property type="term" value="P:response to insecticide"/>
    <property type="evidence" value="ECO:0007669"/>
    <property type="project" value="UniProtKB-ARBA"/>
</dbReference>
<dbReference type="EMBL" id="JASPKZ010001982">
    <property type="protein sequence ID" value="KAJ9596539.1"/>
    <property type="molecule type" value="Genomic_DNA"/>
</dbReference>
<dbReference type="GO" id="GO:0016020">
    <property type="term" value="C:membrane"/>
    <property type="evidence" value="ECO:0007669"/>
    <property type="project" value="UniProtKB-SubCell"/>
</dbReference>
<dbReference type="InterPro" id="IPR027417">
    <property type="entry name" value="P-loop_NTPase"/>
</dbReference>
<evidence type="ECO:0000256" key="1">
    <source>
        <dbReference type="ARBA" id="ARBA00004141"/>
    </source>
</evidence>
<dbReference type="InterPro" id="IPR003439">
    <property type="entry name" value="ABC_transporter-like_ATP-bd"/>
</dbReference>
<dbReference type="Pfam" id="PF00664">
    <property type="entry name" value="ABC_membrane"/>
    <property type="match status" value="1"/>
</dbReference>
<evidence type="ECO:0000256" key="2">
    <source>
        <dbReference type="ARBA" id="ARBA00007577"/>
    </source>
</evidence>
<comment type="similarity">
    <text evidence="2">Belongs to the ABC transporter superfamily. ABCB family. Multidrug resistance exporter (TC 3.A.1.201) subfamily.</text>
</comment>
<keyword evidence="5 14" id="KW-0812">Transmembrane</keyword>
<organism evidence="17 18">
    <name type="scientific">Diploptera punctata</name>
    <name type="common">Pacific beetle cockroach</name>
    <dbReference type="NCBI Taxonomy" id="6984"/>
    <lineage>
        <taxon>Eukaryota</taxon>
        <taxon>Metazoa</taxon>
        <taxon>Ecdysozoa</taxon>
        <taxon>Arthropoda</taxon>
        <taxon>Hexapoda</taxon>
        <taxon>Insecta</taxon>
        <taxon>Pterygota</taxon>
        <taxon>Neoptera</taxon>
        <taxon>Polyneoptera</taxon>
        <taxon>Dictyoptera</taxon>
        <taxon>Blattodea</taxon>
        <taxon>Blaberoidea</taxon>
        <taxon>Blaberidae</taxon>
        <taxon>Diplopterinae</taxon>
        <taxon>Diploptera</taxon>
    </lineage>
</organism>
<feature type="transmembrane region" description="Helical" evidence="14">
    <location>
        <begin position="36"/>
        <end position="55"/>
    </location>
</feature>
<dbReference type="SMART" id="SM00382">
    <property type="entry name" value="AAA"/>
    <property type="match status" value="1"/>
</dbReference>
<dbReference type="InterPro" id="IPR039421">
    <property type="entry name" value="Type_1_exporter"/>
</dbReference>
<dbReference type="PROSITE" id="PS50893">
    <property type="entry name" value="ABC_TRANSPORTER_2"/>
    <property type="match status" value="1"/>
</dbReference>
<dbReference type="PANTHER" id="PTHR24221">
    <property type="entry name" value="ATP-BINDING CASSETTE SUB-FAMILY B"/>
    <property type="match status" value="1"/>
</dbReference>
<dbReference type="Proteomes" id="UP001233999">
    <property type="component" value="Unassembled WGS sequence"/>
</dbReference>
<dbReference type="CDD" id="cd03249">
    <property type="entry name" value="ABC_MTABC3_MDL1_MDL2"/>
    <property type="match status" value="1"/>
</dbReference>
<evidence type="ECO:0000256" key="5">
    <source>
        <dbReference type="ARBA" id="ARBA00022692"/>
    </source>
</evidence>
<keyword evidence="4" id="KW-0813">Transport</keyword>
<keyword evidence="8" id="KW-0067">ATP-binding</keyword>
<dbReference type="InterPro" id="IPR036640">
    <property type="entry name" value="ABC1_TM_sf"/>
</dbReference>
<sequence>MVKSAAGLRAGQVVTALVTMVSAFGIAFVFGWKLALVLSLGVPVLIFASYQLTLVTRRYQNRDALLMDKAGKVASESIHNIWTVQALGRENTFLSLYMEHLEAPFVEARKQALIFSCIVGFCQAVIYAMYAGAFRCGAYLVENQEMEVVDVFRVFFAMAFSAQSIGQTTAYLQDYTKARLSAENIFQLMDHPSSVVDGTSKPEINGKIHFNAVHFWYPSRSTISVLRGLSLNIEKGQTIALVGASGSGKSTIVALLERFYEPSSGQIMVDENDIRNINSSHLRKHIGIVTQEPVLFDCSIRDNIVYGSLEDVDTETIIEAARAANIHDFISSLPQGYDTPAGNSTGQSQLSGGQKQRIAIARALVRNPRILLLDEATSALDASSEKEVQAALDKACEGRTCIIIAHRMSTIRNADLIAVVHNGQIVEQGTHDNLMNLKQRYYELVRHQGIIIKVIS</sequence>
<gene>
    <name evidence="17" type="ORF">L9F63_012438</name>
</gene>
<evidence type="ECO:0000256" key="6">
    <source>
        <dbReference type="ARBA" id="ARBA00022737"/>
    </source>
</evidence>
<keyword evidence="12" id="KW-0325">Glycoprotein</keyword>
<keyword evidence="11 14" id="KW-0472">Membrane</keyword>
<proteinExistence type="inferred from homology"/>
<accession>A0AAD8ACQ0</accession>
<dbReference type="GO" id="GO:0016887">
    <property type="term" value="F:ATP hydrolysis activity"/>
    <property type="evidence" value="ECO:0007669"/>
    <property type="project" value="InterPro"/>
</dbReference>
<dbReference type="EC" id="7.6.2.2" evidence="3"/>
<feature type="transmembrane region" description="Helical" evidence="14">
    <location>
        <begin position="12"/>
        <end position="30"/>
    </location>
</feature>
<comment type="caution">
    <text evidence="17">The sequence shown here is derived from an EMBL/GenBank/DDBJ whole genome shotgun (WGS) entry which is preliminary data.</text>
</comment>
<keyword evidence="18" id="KW-1185">Reference proteome</keyword>
<evidence type="ECO:0000256" key="8">
    <source>
        <dbReference type="ARBA" id="ARBA00022840"/>
    </source>
</evidence>
<dbReference type="CDD" id="cd18578">
    <property type="entry name" value="ABC_6TM_Pgp_ABCB1_D2_like"/>
    <property type="match status" value="1"/>
</dbReference>
<dbReference type="SUPFAM" id="SSF52540">
    <property type="entry name" value="P-loop containing nucleoside triphosphate hydrolases"/>
    <property type="match status" value="1"/>
</dbReference>
<keyword evidence="9" id="KW-1278">Translocase</keyword>
<dbReference type="PROSITE" id="PS00211">
    <property type="entry name" value="ABC_TRANSPORTER_1"/>
    <property type="match status" value="1"/>
</dbReference>
<dbReference type="GO" id="GO:0005524">
    <property type="term" value="F:ATP binding"/>
    <property type="evidence" value="ECO:0007669"/>
    <property type="project" value="UniProtKB-KW"/>
</dbReference>
<feature type="domain" description="ABC transporter" evidence="15">
    <location>
        <begin position="208"/>
        <end position="447"/>
    </location>
</feature>
<dbReference type="FunFam" id="3.40.50.300:FF:000479">
    <property type="entry name" value="Multidrug resistance protein 1A"/>
    <property type="match status" value="1"/>
</dbReference>
<evidence type="ECO:0000313" key="18">
    <source>
        <dbReference type="Proteomes" id="UP001233999"/>
    </source>
</evidence>
<dbReference type="AlphaFoldDB" id="A0AAD8ACQ0"/>
<evidence type="ECO:0000256" key="9">
    <source>
        <dbReference type="ARBA" id="ARBA00022967"/>
    </source>
</evidence>
<feature type="transmembrane region" description="Helical" evidence="14">
    <location>
        <begin position="112"/>
        <end position="131"/>
    </location>
</feature>
<dbReference type="InterPro" id="IPR003593">
    <property type="entry name" value="AAA+_ATPase"/>
</dbReference>
<name>A0AAD8ACQ0_DIPPU</name>
<evidence type="ECO:0000313" key="17">
    <source>
        <dbReference type="EMBL" id="KAJ9596539.1"/>
    </source>
</evidence>
<evidence type="ECO:0000256" key="14">
    <source>
        <dbReference type="SAM" id="Phobius"/>
    </source>
</evidence>
<feature type="domain" description="ABC transmembrane type-1" evidence="16">
    <location>
        <begin position="1"/>
        <end position="177"/>
    </location>
</feature>
<evidence type="ECO:0000256" key="10">
    <source>
        <dbReference type="ARBA" id="ARBA00022989"/>
    </source>
</evidence>
<dbReference type="GO" id="GO:0097254">
    <property type="term" value="P:renal tubular secretion"/>
    <property type="evidence" value="ECO:0007669"/>
    <property type="project" value="UniProtKB-ARBA"/>
</dbReference>
<evidence type="ECO:0000256" key="3">
    <source>
        <dbReference type="ARBA" id="ARBA00012191"/>
    </source>
</evidence>
<keyword evidence="7" id="KW-0547">Nucleotide-binding</keyword>
<dbReference type="Gene3D" id="1.20.1560.10">
    <property type="entry name" value="ABC transporter type 1, transmembrane domain"/>
    <property type="match status" value="2"/>
</dbReference>
<dbReference type="InterPro" id="IPR017871">
    <property type="entry name" value="ABC_transporter-like_CS"/>
</dbReference>
<keyword evidence="6" id="KW-0677">Repeat</keyword>
<dbReference type="InterPro" id="IPR011527">
    <property type="entry name" value="ABC1_TM_dom"/>
</dbReference>
<dbReference type="Pfam" id="PF00005">
    <property type="entry name" value="ABC_tran"/>
    <property type="match status" value="1"/>
</dbReference>
<feature type="non-terminal residue" evidence="17">
    <location>
        <position position="456"/>
    </location>
</feature>
<evidence type="ECO:0000256" key="7">
    <source>
        <dbReference type="ARBA" id="ARBA00022741"/>
    </source>
</evidence>
<reference evidence="17" key="1">
    <citation type="journal article" date="2023" name="IScience">
        <title>Live-bearing cockroach genome reveals convergent evolutionary mechanisms linked to viviparity in insects and beyond.</title>
        <authorList>
            <person name="Fouks B."/>
            <person name="Harrison M.C."/>
            <person name="Mikhailova A.A."/>
            <person name="Marchal E."/>
            <person name="English S."/>
            <person name="Carruthers M."/>
            <person name="Jennings E.C."/>
            <person name="Chiamaka E.L."/>
            <person name="Frigard R.A."/>
            <person name="Pippel M."/>
            <person name="Attardo G.M."/>
            <person name="Benoit J.B."/>
            <person name="Bornberg-Bauer E."/>
            <person name="Tobe S.S."/>
        </authorList>
    </citation>
    <scope>NUCLEOTIDE SEQUENCE</scope>
    <source>
        <strain evidence="17">Stay&amp;Tobe</strain>
    </source>
</reference>
<comment type="catalytic activity">
    <reaction evidence="13">
        <text>ATP + H2O + xenobioticSide 1 = ADP + phosphate + xenobioticSide 2.</text>
        <dbReference type="EC" id="7.6.2.2"/>
    </reaction>
</comment>
<evidence type="ECO:0000256" key="11">
    <source>
        <dbReference type="ARBA" id="ARBA00023136"/>
    </source>
</evidence>
<evidence type="ECO:0000259" key="15">
    <source>
        <dbReference type="PROSITE" id="PS50893"/>
    </source>
</evidence>
<evidence type="ECO:0000256" key="13">
    <source>
        <dbReference type="ARBA" id="ARBA00034018"/>
    </source>
</evidence>
<dbReference type="SUPFAM" id="SSF90123">
    <property type="entry name" value="ABC transporter transmembrane region"/>
    <property type="match status" value="1"/>
</dbReference>